<dbReference type="GO" id="GO:0005524">
    <property type="term" value="F:ATP binding"/>
    <property type="evidence" value="ECO:0007669"/>
    <property type="project" value="UniProtKB-KW"/>
</dbReference>
<dbReference type="Pfam" id="PF08543">
    <property type="entry name" value="Phos_pyr_kin"/>
    <property type="match status" value="1"/>
</dbReference>
<evidence type="ECO:0000256" key="2">
    <source>
        <dbReference type="ARBA" id="ARBA00012135"/>
    </source>
</evidence>
<keyword evidence="5 8" id="KW-0418">Kinase</keyword>
<evidence type="ECO:0000259" key="7">
    <source>
        <dbReference type="Pfam" id="PF08543"/>
    </source>
</evidence>
<dbReference type="Gene3D" id="3.40.1190.20">
    <property type="match status" value="1"/>
</dbReference>
<keyword evidence="4" id="KW-0547">Nucleotide-binding</keyword>
<dbReference type="FunFam" id="3.40.1190.20:FF:000003">
    <property type="entry name" value="Phosphomethylpyrimidine kinase ThiD"/>
    <property type="match status" value="1"/>
</dbReference>
<evidence type="ECO:0000256" key="5">
    <source>
        <dbReference type="ARBA" id="ARBA00022777"/>
    </source>
</evidence>
<dbReference type="SUPFAM" id="SSF53613">
    <property type="entry name" value="Ribokinase-like"/>
    <property type="match status" value="1"/>
</dbReference>
<reference evidence="9" key="1">
    <citation type="submission" date="2018-11" db="EMBL/GenBank/DDBJ databases">
        <title>Phylogenetic, genomic, and biogeographic characterization of a novel and ubiquitous marine invertebrate-associated Rickettsiales parasite, Candidatus Marinoinvertebrata rohwerii, gen. nov., sp. nov.</title>
        <authorList>
            <person name="Klinges J.G."/>
            <person name="Rosales S.M."/>
            <person name="Mcminds R."/>
            <person name="Shaver E.C."/>
            <person name="Shantz A."/>
            <person name="Peters E.C."/>
            <person name="Burkepile D.E."/>
            <person name="Silliman B.R."/>
            <person name="Vega Thurber R.L."/>
        </authorList>
    </citation>
    <scope>NUCLEOTIDE SEQUENCE [LARGE SCALE GENOMIC DNA]</scope>
    <source>
        <strain evidence="9">a_cerv_44</strain>
    </source>
</reference>
<evidence type="ECO:0000313" key="8">
    <source>
        <dbReference type="EMBL" id="RST64746.1"/>
    </source>
</evidence>
<evidence type="ECO:0000313" key="9">
    <source>
        <dbReference type="Proteomes" id="UP000279470"/>
    </source>
</evidence>
<dbReference type="EMBL" id="RXFM01000059">
    <property type="protein sequence ID" value="RST64746.1"/>
    <property type="molecule type" value="Genomic_DNA"/>
</dbReference>
<proteinExistence type="predicted"/>
<accession>A0A3R9XLJ1</accession>
<dbReference type="CDD" id="cd01169">
    <property type="entry name" value="HMPP_kinase"/>
    <property type="match status" value="1"/>
</dbReference>
<evidence type="ECO:0000256" key="4">
    <source>
        <dbReference type="ARBA" id="ARBA00022741"/>
    </source>
</evidence>
<dbReference type="GO" id="GO:0009229">
    <property type="term" value="P:thiamine diphosphate biosynthetic process"/>
    <property type="evidence" value="ECO:0007669"/>
    <property type="project" value="UniProtKB-UniPathway"/>
</dbReference>
<evidence type="ECO:0000256" key="6">
    <source>
        <dbReference type="ARBA" id="ARBA00022840"/>
    </source>
</evidence>
<dbReference type="PANTHER" id="PTHR20858">
    <property type="entry name" value="PHOSPHOMETHYLPYRIMIDINE KINASE"/>
    <property type="match status" value="1"/>
</dbReference>
<dbReference type="RefSeq" id="WP_126044935.1">
    <property type="nucleotide sequence ID" value="NZ_RXFM01000059.1"/>
</dbReference>
<feature type="domain" description="Pyridoxamine kinase/Phosphomethylpyrimidine kinase" evidence="7">
    <location>
        <begin position="14"/>
        <end position="263"/>
    </location>
</feature>
<dbReference type="GO" id="GO:0008972">
    <property type="term" value="F:phosphomethylpyrimidine kinase activity"/>
    <property type="evidence" value="ECO:0007669"/>
    <property type="project" value="InterPro"/>
</dbReference>
<keyword evidence="6" id="KW-0067">ATP-binding</keyword>
<dbReference type="AlphaFoldDB" id="A0A3R9XLJ1"/>
<dbReference type="InterPro" id="IPR029056">
    <property type="entry name" value="Ribokinase-like"/>
</dbReference>
<dbReference type="NCBIfam" id="TIGR00097">
    <property type="entry name" value="HMP-P_kinase"/>
    <property type="match status" value="1"/>
</dbReference>
<dbReference type="GO" id="GO:0009228">
    <property type="term" value="P:thiamine biosynthetic process"/>
    <property type="evidence" value="ECO:0007669"/>
    <property type="project" value="InterPro"/>
</dbReference>
<evidence type="ECO:0000256" key="3">
    <source>
        <dbReference type="ARBA" id="ARBA00022679"/>
    </source>
</evidence>
<evidence type="ECO:0000256" key="1">
    <source>
        <dbReference type="ARBA" id="ARBA00004948"/>
    </source>
</evidence>
<name>A0A3R9XLJ1_9RICK</name>
<comment type="pathway">
    <text evidence="1">Cofactor biosynthesis; thiamine diphosphate biosynthesis.</text>
</comment>
<sequence length="271" mass="29917">MKKYKRALSIAGFDGSGGAGIQADLKTFSALNCYGMTVLTSLPIQNTTGVLKIYDLPIESIDKQIESIKEDIGFDVIKIGMLHKPDIIEVVCKKLSECSEVPIITDPVMFAKSGDLLLEKRALDSLKDKILPISTIITPNIHEAEYLSDGKIASKGDMIIAADKIAKYGSQFIVIKGGHLEQEEDCWDLFYNCKTKESNWFSNKRIETKNLHGTGCTFSAAIAAYMANKHSIYDSVKNANYYINKAIESGSKYKLGKGCGPVDHFYFMEGV</sequence>
<keyword evidence="9" id="KW-1185">Reference proteome</keyword>
<comment type="caution">
    <text evidence="8">The sequence shown here is derived from an EMBL/GenBank/DDBJ whole genome shotgun (WGS) entry which is preliminary data.</text>
</comment>
<dbReference type="InterPro" id="IPR013749">
    <property type="entry name" value="PM/HMP-P_kinase-1"/>
</dbReference>
<dbReference type="Proteomes" id="UP000279470">
    <property type="component" value="Unassembled WGS sequence"/>
</dbReference>
<dbReference type="EC" id="2.7.1.49" evidence="2"/>
<dbReference type="GO" id="GO:0008902">
    <property type="term" value="F:hydroxymethylpyrimidine kinase activity"/>
    <property type="evidence" value="ECO:0007669"/>
    <property type="project" value="UniProtKB-EC"/>
</dbReference>
<protein>
    <recommendedName>
        <fullName evidence="2">hydroxymethylpyrimidine kinase</fullName>
        <ecNumber evidence="2">2.7.1.49</ecNumber>
    </recommendedName>
</protein>
<organism evidence="8 9">
    <name type="scientific">Candidatus Aquarickettsia rohweri</name>
    <dbReference type="NCBI Taxonomy" id="2602574"/>
    <lineage>
        <taxon>Bacteria</taxon>
        <taxon>Pseudomonadati</taxon>
        <taxon>Pseudomonadota</taxon>
        <taxon>Alphaproteobacteria</taxon>
        <taxon>Rickettsiales</taxon>
        <taxon>Candidatus Midichloriaceae</taxon>
        <taxon>Candidatus Aquarickettsia</taxon>
    </lineage>
</organism>
<keyword evidence="3 8" id="KW-0808">Transferase</keyword>
<dbReference type="UniPathway" id="UPA00060">
    <property type="reaction ID" value="UER00138"/>
</dbReference>
<dbReference type="PANTHER" id="PTHR20858:SF17">
    <property type="entry name" value="HYDROXYMETHYLPYRIMIDINE_PHOSPHOMETHYLPYRIMIDINE KINASE THI20-RELATED"/>
    <property type="match status" value="1"/>
</dbReference>
<dbReference type="InterPro" id="IPR004399">
    <property type="entry name" value="HMP/HMP-P_kinase_dom"/>
</dbReference>
<gene>
    <name evidence="8" type="primary">thiD</name>
    <name evidence="8" type="ORF">EIC27_04530</name>
</gene>
<dbReference type="GO" id="GO:0005829">
    <property type="term" value="C:cytosol"/>
    <property type="evidence" value="ECO:0007669"/>
    <property type="project" value="TreeGrafter"/>
</dbReference>
<dbReference type="OrthoDB" id="9810880at2"/>